<proteinExistence type="predicted"/>
<evidence type="ECO:0000313" key="3">
    <source>
        <dbReference type="Proteomes" id="UP000016931"/>
    </source>
</evidence>
<dbReference type="EMBL" id="KB456264">
    <property type="protein sequence ID" value="EMF12525.1"/>
    <property type="molecule type" value="Genomic_DNA"/>
</dbReference>
<name>M3D2S6_SPHMS</name>
<dbReference type="Proteomes" id="UP000016931">
    <property type="component" value="Unassembled WGS sequence"/>
</dbReference>
<accession>M3D2S6</accession>
<dbReference type="AlphaFoldDB" id="M3D2S6"/>
<feature type="compositionally biased region" description="Basic and acidic residues" evidence="1">
    <location>
        <begin position="100"/>
        <end position="109"/>
    </location>
</feature>
<sequence>MSSTPTTKEEEEEEDSFRSTNTTGSSNSKRSTVVKIPVKKKEMMKKKKSITVPAAFNSVVESISMADQQRQAQCTSTATANATQTYRVAALAAVPTAPGGEKDEIKKEEAEQELGEEQEEYTIIHKSTIPAPGALETMGKAYASEVFPG</sequence>
<dbReference type="HOGENOM" id="CLU_1750828_0_0_1"/>
<feature type="compositionally biased region" description="Polar residues" evidence="1">
    <location>
        <begin position="18"/>
        <end position="31"/>
    </location>
</feature>
<keyword evidence="3" id="KW-1185">Reference proteome</keyword>
<organism evidence="2 3">
    <name type="scientific">Sphaerulina musiva (strain SO2202)</name>
    <name type="common">Poplar stem canker fungus</name>
    <name type="synonym">Septoria musiva</name>
    <dbReference type="NCBI Taxonomy" id="692275"/>
    <lineage>
        <taxon>Eukaryota</taxon>
        <taxon>Fungi</taxon>
        <taxon>Dikarya</taxon>
        <taxon>Ascomycota</taxon>
        <taxon>Pezizomycotina</taxon>
        <taxon>Dothideomycetes</taxon>
        <taxon>Dothideomycetidae</taxon>
        <taxon>Mycosphaerellales</taxon>
        <taxon>Mycosphaerellaceae</taxon>
        <taxon>Sphaerulina</taxon>
    </lineage>
</organism>
<evidence type="ECO:0000256" key="1">
    <source>
        <dbReference type="SAM" id="MobiDB-lite"/>
    </source>
</evidence>
<feature type="region of interest" description="Disordered" evidence="1">
    <location>
        <begin position="1"/>
        <end position="34"/>
    </location>
</feature>
<dbReference type="RefSeq" id="XP_016760646.1">
    <property type="nucleotide sequence ID" value="XM_016900714.1"/>
</dbReference>
<dbReference type="GeneID" id="27897851"/>
<evidence type="ECO:0000313" key="2">
    <source>
        <dbReference type="EMBL" id="EMF12525.1"/>
    </source>
</evidence>
<protein>
    <submittedName>
        <fullName evidence="2">Uncharacterized protein</fullName>
    </submittedName>
</protein>
<gene>
    <name evidence="2" type="ORF">SEPMUDRAFT_108035</name>
</gene>
<reference evidence="2 3" key="1">
    <citation type="journal article" date="2012" name="PLoS Pathog.">
        <title>Diverse lifestyles and strategies of plant pathogenesis encoded in the genomes of eighteen Dothideomycetes fungi.</title>
        <authorList>
            <person name="Ohm R.A."/>
            <person name="Feau N."/>
            <person name="Henrissat B."/>
            <person name="Schoch C.L."/>
            <person name="Horwitz B.A."/>
            <person name="Barry K.W."/>
            <person name="Condon B.J."/>
            <person name="Copeland A.C."/>
            <person name="Dhillon B."/>
            <person name="Glaser F."/>
            <person name="Hesse C.N."/>
            <person name="Kosti I."/>
            <person name="LaButti K."/>
            <person name="Lindquist E.A."/>
            <person name="Lucas S."/>
            <person name="Salamov A.A."/>
            <person name="Bradshaw R.E."/>
            <person name="Ciuffetti L."/>
            <person name="Hamelin R.C."/>
            <person name="Kema G.H.J."/>
            <person name="Lawrence C."/>
            <person name="Scott J.A."/>
            <person name="Spatafora J.W."/>
            <person name="Turgeon B.G."/>
            <person name="de Wit P.J.G.M."/>
            <person name="Zhong S."/>
            <person name="Goodwin S.B."/>
            <person name="Grigoriev I.V."/>
        </authorList>
    </citation>
    <scope>NUCLEOTIDE SEQUENCE [LARGE SCALE GENOMIC DNA]</scope>
    <source>
        <strain evidence="2 3">SO2202</strain>
    </source>
</reference>
<feature type="region of interest" description="Disordered" evidence="1">
    <location>
        <begin position="95"/>
        <end position="118"/>
    </location>
</feature>